<dbReference type="EMBL" id="JAATWM020000038">
    <property type="protein sequence ID" value="KAF9872348.1"/>
    <property type="molecule type" value="Genomic_DNA"/>
</dbReference>
<keyword evidence="2" id="KW-1185">Reference proteome</keyword>
<accession>A0A9P6HVT2</accession>
<dbReference type="GeneID" id="62165963"/>
<sequence>MTGQDHAHVDSDNIRRSDCNRCSDMDHLVKLLLSLDELIEARISCPLTIETAIRLTTEAEKELQSILEYSNERSDTYPTLLREFKQCLRDENKYWNLIASFRKALRAHYSCQYKDQPLRDVKRAFHVLYRYDDRFKRRNVDHQVQHTWDDLVEQMDKEDIETSEAPARFWAEEHKVLKSLPATPYTDIVNRIGELCCERGDGREWDACLVIIREWLTTKGGEVSSVDSMRNSVECMMRWTENDIIQLESRFNSPGEEDERNLWTDFIYRKRQLLGRQFEDQIRAAADGDAEDTLIL</sequence>
<dbReference type="Proteomes" id="UP000781932">
    <property type="component" value="Unassembled WGS sequence"/>
</dbReference>
<organism evidence="1 2">
    <name type="scientific">Colletotrichum karsti</name>
    <dbReference type="NCBI Taxonomy" id="1095194"/>
    <lineage>
        <taxon>Eukaryota</taxon>
        <taxon>Fungi</taxon>
        <taxon>Dikarya</taxon>
        <taxon>Ascomycota</taxon>
        <taxon>Pezizomycotina</taxon>
        <taxon>Sordariomycetes</taxon>
        <taxon>Hypocreomycetidae</taxon>
        <taxon>Glomerellales</taxon>
        <taxon>Glomerellaceae</taxon>
        <taxon>Colletotrichum</taxon>
        <taxon>Colletotrichum boninense species complex</taxon>
    </lineage>
</organism>
<dbReference type="RefSeq" id="XP_038741809.1">
    <property type="nucleotide sequence ID" value="XM_038892889.1"/>
</dbReference>
<protein>
    <submittedName>
        <fullName evidence="1">Uncharacterized protein</fullName>
    </submittedName>
</protein>
<name>A0A9P6HVT2_9PEZI</name>
<reference evidence="1" key="1">
    <citation type="submission" date="2020-03" db="EMBL/GenBank/DDBJ databases">
        <authorList>
            <person name="He L."/>
        </authorList>
    </citation>
    <scope>NUCLEOTIDE SEQUENCE</scope>
    <source>
        <strain evidence="1">CkLH20</strain>
    </source>
</reference>
<evidence type="ECO:0000313" key="2">
    <source>
        <dbReference type="Proteomes" id="UP000781932"/>
    </source>
</evidence>
<comment type="caution">
    <text evidence="1">The sequence shown here is derived from an EMBL/GenBank/DDBJ whole genome shotgun (WGS) entry which is preliminary data.</text>
</comment>
<proteinExistence type="predicted"/>
<reference evidence="1" key="2">
    <citation type="submission" date="2020-11" db="EMBL/GenBank/DDBJ databases">
        <title>Whole genome sequencing of Colletotrichum sp.</title>
        <authorList>
            <person name="Li H."/>
        </authorList>
    </citation>
    <scope>NUCLEOTIDE SEQUENCE</scope>
    <source>
        <strain evidence="1">CkLH20</strain>
    </source>
</reference>
<dbReference type="AlphaFoldDB" id="A0A9P6HVT2"/>
<gene>
    <name evidence="1" type="ORF">CkaCkLH20_10175</name>
</gene>
<evidence type="ECO:0000313" key="1">
    <source>
        <dbReference type="EMBL" id="KAF9872348.1"/>
    </source>
</evidence>